<feature type="compositionally biased region" description="Polar residues" evidence="3">
    <location>
        <begin position="489"/>
        <end position="502"/>
    </location>
</feature>
<dbReference type="PROSITE" id="PS50009">
    <property type="entry name" value="RASGEF_CAT"/>
    <property type="match status" value="1"/>
</dbReference>
<feature type="region of interest" description="Disordered" evidence="3">
    <location>
        <begin position="1386"/>
        <end position="1429"/>
    </location>
</feature>
<feature type="region of interest" description="Disordered" evidence="3">
    <location>
        <begin position="159"/>
        <end position="193"/>
    </location>
</feature>
<feature type="compositionally biased region" description="Polar residues" evidence="3">
    <location>
        <begin position="417"/>
        <end position="430"/>
    </location>
</feature>
<dbReference type="Pfam" id="PF00618">
    <property type="entry name" value="RasGEF_N"/>
    <property type="match status" value="1"/>
</dbReference>
<feature type="compositionally biased region" description="Polar residues" evidence="3">
    <location>
        <begin position="1386"/>
        <end position="1404"/>
    </location>
</feature>
<dbReference type="EMBL" id="JAAAJA010000086">
    <property type="protein sequence ID" value="KAG0262935.1"/>
    <property type="molecule type" value="Genomic_DNA"/>
</dbReference>
<dbReference type="SMART" id="SM00147">
    <property type="entry name" value="RasGEF"/>
    <property type="match status" value="1"/>
</dbReference>
<feature type="domain" description="N-terminal Ras-GEF" evidence="5">
    <location>
        <begin position="198"/>
        <end position="318"/>
    </location>
</feature>
<feature type="region of interest" description="Disordered" evidence="3">
    <location>
        <begin position="1024"/>
        <end position="1051"/>
    </location>
</feature>
<feature type="compositionally biased region" description="Polar residues" evidence="3">
    <location>
        <begin position="833"/>
        <end position="845"/>
    </location>
</feature>
<dbReference type="CDD" id="cd06224">
    <property type="entry name" value="REM"/>
    <property type="match status" value="1"/>
</dbReference>
<proteinExistence type="predicted"/>
<dbReference type="GO" id="GO:0005886">
    <property type="term" value="C:plasma membrane"/>
    <property type="evidence" value="ECO:0007669"/>
    <property type="project" value="TreeGrafter"/>
</dbReference>
<feature type="region of interest" description="Disordered" evidence="3">
    <location>
        <begin position="557"/>
        <end position="603"/>
    </location>
</feature>
<dbReference type="InterPro" id="IPR023578">
    <property type="entry name" value="Ras_GEF_dom_sf"/>
</dbReference>
<dbReference type="PROSITE" id="PS50212">
    <property type="entry name" value="RASGEF_NTER"/>
    <property type="match status" value="1"/>
</dbReference>
<dbReference type="InterPro" id="IPR000651">
    <property type="entry name" value="Ras-like_Gua-exchang_fac_N"/>
</dbReference>
<feature type="compositionally biased region" description="Polar residues" evidence="3">
    <location>
        <begin position="359"/>
        <end position="370"/>
    </location>
</feature>
<feature type="region of interest" description="Disordered" evidence="3">
    <location>
        <begin position="1173"/>
        <end position="1200"/>
    </location>
</feature>
<evidence type="ECO:0000256" key="3">
    <source>
        <dbReference type="SAM" id="MobiDB-lite"/>
    </source>
</evidence>
<feature type="compositionally biased region" description="Polar residues" evidence="3">
    <location>
        <begin position="625"/>
        <end position="643"/>
    </location>
</feature>
<sequence length="1550" mass="172802">MPIRPRRITESPLQDIDAIAPALSPPSPARTSALIADDSKSILTDLSDDMETETIQFTICLPVSAPMQVLSLSHNQSFLSASIPLVHSEHSPSSTAPILSYIVRNVPVGEQTIEGDIVDKNMDLECGVGLQDLKLDSGLDVRSSSALMDASGDILPSMVTTPVPPTKTLDTAPGMEPSSAVQSTSNPDTSSIPPMASGNRVIMAATVENLVEMLTSEIDYTFLTDFFLVYRLFITPMGLLKLIILRFKWALIDNSPQRQIVRIRSFVTLRHWLLNYFEFDFMPSKDLRQTLSRFLRLLMKDPLVVQSTRDQRIVKELRRYSQSLIKEHYKAMAPKQSEEQDHMHRRHLRRTMPVEYPEASNSRTHKQGLTSSRRSSSISRVRYRQNTTSESIVGEWMKEQRTTGKSKKGYVSDDSTDNNASQPSAGSSIFDSEDEYDGCESATEDMGRKVIAIENMLVEQRENLLSDSGDIQGEQVGSTDTSKHRSLRHSQLTSPTPIIGSGSLQTRYLNQTVQSSTRSTLLSRRARPELPNLHRQELIHDHFDLIEMCKRCTRSHSQPLSCSESPLPHSASPLSVQGSLRSTRSCKPYMNPPPRATMSKQQKMTWTQRMSATVGRLSSVKRVFSSGSNAKHQRPRPSSSTQPAHGGGGRAVARDITPMHPTRYWKGTGADFDDEEASRCLLGSCTGISMRLSSMNNRHNLTHRNYGAEKNRRVDDIWDDWSSEDDLAYEMTTKTSQKTVWRNGQDHMETFTEQNEEVSMDLGYENKHNGAGPLSHLQQQSASSRAVDEDDMIFDRTELATEDIEPANITKTTAGLPPAPVSHRTTQRHNRASWMTHSSTSSTAFRTAPETGRPLSSQAALEREWYTNADHSISRLDRTQQHQQQPQQQRQQQQLQQPGSERTCGAAFAGSASGDQSDLNNGAQVDLRDRQLHPINSARRHSSGLCCTDSWRHSPNDGSAPTASSSRHNSSTYKPFVGSVPTPPTPPTPRLFIDRDSVPISESDLSCFHNLNFHAPKSRVGLKPRLGSSSSDASHPLYSMSDPEIDSLSSKTTQRFGRGIRRQFRDYNHFGHQHLPENSAPTNSRISSWTRGSSIFNQEIWHRNEPRKQHQIINAIPRPLVLEQNESQPPSIVLCFRSEMVAQQLCLIERELLDQVQWYELIDAGWVTKEPARMTSDHAVNPKSRDGANEPPPEAPSPDATAAAFQDAQSGIKDRAGVKRLVDRFNLTCQWVTSEIILTRDLDMRVRVVEKFIRIAQTCYNHSNFSSLMQLMLGLQAHSVSRLRRTWSRVRAREISIMQDLVEFTSPFHNWKHIRDAMKSVADEWGGSSSANDVAMATMTEGHDTFLSYNKTSFKSRVKLATAAKSGFVPGPALVNGLESSNAALPVSPSSQLKGSSAPAQTPTGPWGRNEKEHPSVGHGQGTMASQPRGCIPFLGNQGSMPSDGLYLSDLVFNSELPSSIEQQDTDHPLASNTSAPSGASTKRELVNIHKHRTTATIIKRVLKFRMMASRFPFQKEADVHALLMAIEGLSPTEMSRLSYEREEQATYAG</sequence>
<dbReference type="PANTHER" id="PTHR23113">
    <property type="entry name" value="GUANINE NUCLEOTIDE EXCHANGE FACTOR"/>
    <property type="match status" value="1"/>
</dbReference>
<dbReference type="GO" id="GO:0007265">
    <property type="term" value="P:Ras protein signal transduction"/>
    <property type="evidence" value="ECO:0007669"/>
    <property type="project" value="TreeGrafter"/>
</dbReference>
<gene>
    <name evidence="6" type="ORF">BG011_009531</name>
</gene>
<evidence type="ECO:0000259" key="5">
    <source>
        <dbReference type="PROSITE" id="PS50212"/>
    </source>
</evidence>
<dbReference type="InterPro" id="IPR008937">
    <property type="entry name" value="Ras-like_GEF"/>
</dbReference>
<feature type="compositionally biased region" description="Polar residues" evidence="3">
    <location>
        <begin position="1471"/>
        <end position="1481"/>
    </location>
</feature>
<feature type="compositionally biased region" description="Low complexity" evidence="3">
    <location>
        <begin position="371"/>
        <end position="380"/>
    </location>
</feature>
<organism evidence="6 7">
    <name type="scientific">Mortierella polycephala</name>
    <dbReference type="NCBI Taxonomy" id="41804"/>
    <lineage>
        <taxon>Eukaryota</taxon>
        <taxon>Fungi</taxon>
        <taxon>Fungi incertae sedis</taxon>
        <taxon>Mucoromycota</taxon>
        <taxon>Mortierellomycotina</taxon>
        <taxon>Mortierellomycetes</taxon>
        <taxon>Mortierellales</taxon>
        <taxon>Mortierellaceae</taxon>
        <taxon>Mortierella</taxon>
    </lineage>
</organism>
<reference evidence="6" key="1">
    <citation type="journal article" date="2020" name="Fungal Divers.">
        <title>Resolving the Mortierellaceae phylogeny through synthesis of multi-gene phylogenetics and phylogenomics.</title>
        <authorList>
            <person name="Vandepol N."/>
            <person name="Liber J."/>
            <person name="Desiro A."/>
            <person name="Na H."/>
            <person name="Kennedy M."/>
            <person name="Barry K."/>
            <person name="Grigoriev I.V."/>
            <person name="Miller A.N."/>
            <person name="O'Donnell K."/>
            <person name="Stajich J.E."/>
            <person name="Bonito G."/>
        </authorList>
    </citation>
    <scope>NUCLEOTIDE SEQUENCE</scope>
    <source>
        <strain evidence="6">KOD948</strain>
    </source>
</reference>
<dbReference type="SMART" id="SM00229">
    <property type="entry name" value="RasGEFN"/>
    <property type="match status" value="1"/>
</dbReference>
<dbReference type="Gene3D" id="1.10.840.10">
    <property type="entry name" value="Ras guanine-nucleotide exchange factors catalytic domain"/>
    <property type="match status" value="1"/>
</dbReference>
<dbReference type="InterPro" id="IPR036964">
    <property type="entry name" value="RASGEF_cat_dom_sf"/>
</dbReference>
<dbReference type="Gene3D" id="1.20.870.10">
    <property type="entry name" value="Son of sevenless (SoS) protein Chain: S domain 1"/>
    <property type="match status" value="1"/>
</dbReference>
<feature type="compositionally biased region" description="Low complexity" evidence="3">
    <location>
        <begin position="881"/>
        <end position="897"/>
    </location>
</feature>
<evidence type="ECO:0000313" key="7">
    <source>
        <dbReference type="Proteomes" id="UP000726737"/>
    </source>
</evidence>
<dbReference type="OrthoDB" id="10254377at2759"/>
<dbReference type="GO" id="GO:0005085">
    <property type="term" value="F:guanyl-nucleotide exchange factor activity"/>
    <property type="evidence" value="ECO:0007669"/>
    <property type="project" value="UniProtKB-KW"/>
</dbReference>
<feature type="region of interest" description="Disordered" evidence="3">
    <location>
        <begin position="1461"/>
        <end position="1482"/>
    </location>
</feature>
<feature type="region of interest" description="Disordered" evidence="3">
    <location>
        <begin position="934"/>
        <end position="988"/>
    </location>
</feature>
<feature type="compositionally biased region" description="Polar residues" evidence="3">
    <location>
        <begin position="956"/>
        <end position="973"/>
    </location>
</feature>
<feature type="region of interest" description="Disordered" evidence="3">
    <location>
        <begin position="810"/>
        <end position="859"/>
    </location>
</feature>
<dbReference type="Proteomes" id="UP000726737">
    <property type="component" value="Unassembled WGS sequence"/>
</dbReference>
<feature type="compositionally biased region" description="Polar residues" evidence="3">
    <location>
        <begin position="179"/>
        <end position="192"/>
    </location>
</feature>
<keyword evidence="1 2" id="KW-0344">Guanine-nucleotide releasing factor</keyword>
<feature type="region of interest" description="Disordered" evidence="3">
    <location>
        <begin position="466"/>
        <end position="502"/>
    </location>
</feature>
<feature type="compositionally biased region" description="Polar residues" evidence="3">
    <location>
        <begin position="572"/>
        <end position="585"/>
    </location>
</feature>
<name>A0A9P6Q9I1_9FUNG</name>
<protein>
    <recommendedName>
        <fullName evidence="8">Ras GEF</fullName>
    </recommendedName>
</protein>
<evidence type="ECO:0000313" key="6">
    <source>
        <dbReference type="EMBL" id="KAG0262935.1"/>
    </source>
</evidence>
<feature type="region of interest" description="Disordered" evidence="3">
    <location>
        <begin position="876"/>
        <end position="921"/>
    </location>
</feature>
<feature type="domain" description="Ras-GEF" evidence="4">
    <location>
        <begin position="1137"/>
        <end position="1429"/>
    </location>
</feature>
<dbReference type="PANTHER" id="PTHR23113:SF363">
    <property type="entry name" value="PROTEIN SON OF SEVENLESS"/>
    <property type="match status" value="1"/>
</dbReference>
<comment type="caution">
    <text evidence="6">The sequence shown here is derived from an EMBL/GenBank/DDBJ whole genome shotgun (WGS) entry which is preliminary data.</text>
</comment>
<evidence type="ECO:0008006" key="8">
    <source>
        <dbReference type="Google" id="ProtNLM"/>
    </source>
</evidence>
<evidence type="ECO:0000256" key="1">
    <source>
        <dbReference type="ARBA" id="ARBA00022658"/>
    </source>
</evidence>
<keyword evidence="7" id="KW-1185">Reference proteome</keyword>
<feature type="region of interest" description="Disordered" evidence="3">
    <location>
        <begin position="624"/>
        <end position="654"/>
    </location>
</feature>
<dbReference type="SUPFAM" id="SSF48366">
    <property type="entry name" value="Ras GEF"/>
    <property type="match status" value="1"/>
</dbReference>
<accession>A0A9P6Q9I1</accession>
<dbReference type="Pfam" id="PF00617">
    <property type="entry name" value="RasGEF"/>
    <property type="match status" value="1"/>
</dbReference>
<feature type="region of interest" description="Disordered" evidence="3">
    <location>
        <begin position="352"/>
        <end position="441"/>
    </location>
</feature>
<evidence type="ECO:0000256" key="2">
    <source>
        <dbReference type="PROSITE-ProRule" id="PRU00168"/>
    </source>
</evidence>
<evidence type="ECO:0000259" key="4">
    <source>
        <dbReference type="PROSITE" id="PS50009"/>
    </source>
</evidence>
<dbReference type="InterPro" id="IPR001895">
    <property type="entry name" value="RASGEF_cat_dom"/>
</dbReference>